<keyword evidence="3 6" id="KW-0808">Transferase</keyword>
<comment type="function">
    <text evidence="6">Catalyzes the transfer of a geranyl-geranyl moiety from geranyl-geranyl pyrophosphate to cysteines occuring in specific C-terminal amino acid sequences.</text>
</comment>
<sequence>MSDEQKEKRKVEQTTKLKAYCKTRDRIFDERSKGKMDEEMLTLTAALLVKNPDFYTLWNIRREIIGFLSQKITNECAEESVKRMDEIFNAELQLTQACLEVSGFFFFFAKFYRLDSELVCFKAIFFALSFLFFCCNLRLHAIFRCKF</sequence>
<dbReference type="Gene3D" id="1.25.40.120">
    <property type="entry name" value="Protein prenylyltransferase"/>
    <property type="match status" value="1"/>
</dbReference>
<dbReference type="PROSITE" id="PS51147">
    <property type="entry name" value="PFTA"/>
    <property type="match status" value="1"/>
</dbReference>
<gene>
    <name evidence="8" type="ORF">GPUH_LOCUS24051</name>
</gene>
<dbReference type="AlphaFoldDB" id="A0A183ESW1"/>
<evidence type="ECO:0000313" key="9">
    <source>
        <dbReference type="Proteomes" id="UP000271098"/>
    </source>
</evidence>
<keyword evidence="4" id="KW-0677">Repeat</keyword>
<keyword evidence="7" id="KW-0812">Transmembrane</keyword>
<dbReference type="OrthoDB" id="1658at2759"/>
<dbReference type="GO" id="GO:0005968">
    <property type="term" value="C:Rab-protein geranylgeranyltransferase complex"/>
    <property type="evidence" value="ECO:0007669"/>
    <property type="project" value="TreeGrafter"/>
</dbReference>
<dbReference type="WBParaSite" id="GPUH_0002408201-mRNA-1">
    <property type="protein sequence ID" value="GPUH_0002408201-mRNA-1"/>
    <property type="gene ID" value="GPUH_0002408201"/>
</dbReference>
<keyword evidence="9" id="KW-1185">Reference proteome</keyword>
<protein>
    <recommendedName>
        <fullName evidence="6">Geranylgeranyl transferase type-2 subunit alpha</fullName>
        <ecNumber evidence="6">2.5.1.60</ecNumber>
    </recommendedName>
    <alternativeName>
        <fullName evidence="6">Geranylgeranyl transferase type II subunit alpha</fullName>
    </alternativeName>
</protein>
<keyword evidence="7" id="KW-0472">Membrane</keyword>
<dbReference type="InterPro" id="IPR002088">
    <property type="entry name" value="Prenyl_trans_a"/>
</dbReference>
<evidence type="ECO:0000313" key="10">
    <source>
        <dbReference type="WBParaSite" id="GPUH_0002408201-mRNA-1"/>
    </source>
</evidence>
<dbReference type="PANTHER" id="PTHR11129:SF2">
    <property type="entry name" value="GERANYLGERANYL TRANSFERASE TYPE-2 SUBUNIT ALPHA"/>
    <property type="match status" value="1"/>
</dbReference>
<keyword evidence="7" id="KW-1133">Transmembrane helix</keyword>
<evidence type="ECO:0000256" key="1">
    <source>
        <dbReference type="ARBA" id="ARBA00006734"/>
    </source>
</evidence>
<name>A0A183ESW1_9BILA</name>
<organism evidence="10">
    <name type="scientific">Gongylonema pulchrum</name>
    <dbReference type="NCBI Taxonomy" id="637853"/>
    <lineage>
        <taxon>Eukaryota</taxon>
        <taxon>Metazoa</taxon>
        <taxon>Ecdysozoa</taxon>
        <taxon>Nematoda</taxon>
        <taxon>Chromadorea</taxon>
        <taxon>Rhabditida</taxon>
        <taxon>Spirurina</taxon>
        <taxon>Spiruromorpha</taxon>
        <taxon>Spiruroidea</taxon>
        <taxon>Gongylonematidae</taxon>
        <taxon>Gongylonema</taxon>
    </lineage>
</organism>
<accession>A0A183ESW1</accession>
<evidence type="ECO:0000256" key="6">
    <source>
        <dbReference type="RuleBase" id="RU367120"/>
    </source>
</evidence>
<reference evidence="10" key="1">
    <citation type="submission" date="2016-06" db="UniProtKB">
        <authorList>
            <consortium name="WormBaseParasite"/>
        </authorList>
    </citation>
    <scope>IDENTIFICATION</scope>
</reference>
<dbReference type="EMBL" id="UYRT01099896">
    <property type="protein sequence ID" value="VDN42323.1"/>
    <property type="molecule type" value="Genomic_DNA"/>
</dbReference>
<dbReference type="GO" id="GO:0097354">
    <property type="term" value="P:prenylation"/>
    <property type="evidence" value="ECO:0007669"/>
    <property type="project" value="UniProtKB-UniRule"/>
</dbReference>
<evidence type="ECO:0000256" key="5">
    <source>
        <dbReference type="ARBA" id="ARBA00047658"/>
    </source>
</evidence>
<dbReference type="SUPFAM" id="SSF48439">
    <property type="entry name" value="Protein prenylyltransferase"/>
    <property type="match status" value="1"/>
</dbReference>
<keyword evidence="2 6" id="KW-0637">Prenyltransferase</keyword>
<dbReference type="GO" id="GO:0004663">
    <property type="term" value="F:Rab geranylgeranyltransferase activity"/>
    <property type="evidence" value="ECO:0007669"/>
    <property type="project" value="UniProtKB-UniRule"/>
</dbReference>
<comment type="catalytic activity">
    <reaction evidence="5 6">
        <text>geranylgeranyl diphosphate + L-cysteinyl-[protein] = S-geranylgeranyl-L-cysteinyl-[protein] + diphosphate</text>
        <dbReference type="Rhea" id="RHEA:21240"/>
        <dbReference type="Rhea" id="RHEA-COMP:10131"/>
        <dbReference type="Rhea" id="RHEA-COMP:11537"/>
        <dbReference type="ChEBI" id="CHEBI:29950"/>
        <dbReference type="ChEBI" id="CHEBI:33019"/>
        <dbReference type="ChEBI" id="CHEBI:57533"/>
        <dbReference type="ChEBI" id="CHEBI:86021"/>
        <dbReference type="EC" id="2.5.1.60"/>
    </reaction>
</comment>
<proteinExistence type="inferred from homology"/>
<evidence type="ECO:0000313" key="8">
    <source>
        <dbReference type="EMBL" id="VDN42323.1"/>
    </source>
</evidence>
<dbReference type="Proteomes" id="UP000271098">
    <property type="component" value="Unassembled WGS sequence"/>
</dbReference>
<dbReference type="PANTHER" id="PTHR11129">
    <property type="entry name" value="PROTEIN FARNESYLTRANSFERASE ALPHA SUBUNIT/RAB GERANYLGERANYL TRANSFERASE ALPHA SUBUNIT"/>
    <property type="match status" value="1"/>
</dbReference>
<evidence type="ECO:0000256" key="7">
    <source>
        <dbReference type="SAM" id="Phobius"/>
    </source>
</evidence>
<feature type="transmembrane region" description="Helical" evidence="7">
    <location>
        <begin position="124"/>
        <end position="143"/>
    </location>
</feature>
<evidence type="ECO:0000256" key="3">
    <source>
        <dbReference type="ARBA" id="ARBA00022679"/>
    </source>
</evidence>
<evidence type="ECO:0000256" key="2">
    <source>
        <dbReference type="ARBA" id="ARBA00022602"/>
    </source>
</evidence>
<evidence type="ECO:0000256" key="4">
    <source>
        <dbReference type="ARBA" id="ARBA00022737"/>
    </source>
</evidence>
<reference evidence="8 9" key="2">
    <citation type="submission" date="2018-11" db="EMBL/GenBank/DDBJ databases">
        <authorList>
            <consortium name="Pathogen Informatics"/>
        </authorList>
    </citation>
    <scope>NUCLEOTIDE SEQUENCE [LARGE SCALE GENOMIC DNA]</scope>
</reference>
<comment type="similarity">
    <text evidence="1 6">Belongs to the protein prenyltransferase subunit alpha family.</text>
</comment>
<dbReference type="EC" id="2.5.1.60" evidence="6"/>